<organism evidence="9 10">
    <name type="scientific">Adineta steineri</name>
    <dbReference type="NCBI Taxonomy" id="433720"/>
    <lineage>
        <taxon>Eukaryota</taxon>
        <taxon>Metazoa</taxon>
        <taxon>Spiralia</taxon>
        <taxon>Gnathifera</taxon>
        <taxon>Rotifera</taxon>
        <taxon>Eurotatoria</taxon>
        <taxon>Bdelloidea</taxon>
        <taxon>Adinetida</taxon>
        <taxon>Adinetidae</taxon>
        <taxon>Adineta</taxon>
    </lineage>
</organism>
<dbReference type="OrthoDB" id="10033240at2759"/>
<dbReference type="Proteomes" id="UP000663832">
    <property type="component" value="Unassembled WGS sequence"/>
</dbReference>
<evidence type="ECO:0000259" key="7">
    <source>
        <dbReference type="PROSITE" id="PS50071"/>
    </source>
</evidence>
<dbReference type="GO" id="GO:0000978">
    <property type="term" value="F:RNA polymerase II cis-regulatory region sequence-specific DNA binding"/>
    <property type="evidence" value="ECO:0007669"/>
    <property type="project" value="TreeGrafter"/>
</dbReference>
<dbReference type="PANTHER" id="PTHR24339">
    <property type="entry name" value="HOMEOBOX PROTEIN EMX-RELATED"/>
    <property type="match status" value="1"/>
</dbReference>
<keyword evidence="3 5" id="KW-0371">Homeobox</keyword>
<dbReference type="EMBL" id="CAJNOM010000627">
    <property type="protein sequence ID" value="CAF1526519.1"/>
    <property type="molecule type" value="Genomic_DNA"/>
</dbReference>
<dbReference type="PROSITE" id="PS50071">
    <property type="entry name" value="HOMEOBOX_2"/>
    <property type="match status" value="1"/>
</dbReference>
<dbReference type="InterPro" id="IPR050877">
    <property type="entry name" value="EMX-VAX-Noto_Homeobox_TFs"/>
</dbReference>
<evidence type="ECO:0000256" key="1">
    <source>
        <dbReference type="ARBA" id="ARBA00004123"/>
    </source>
</evidence>
<proteinExistence type="predicted"/>
<dbReference type="SUPFAM" id="SSF46689">
    <property type="entry name" value="Homeodomain-like"/>
    <property type="match status" value="1"/>
</dbReference>
<dbReference type="InterPro" id="IPR017970">
    <property type="entry name" value="Homeobox_CS"/>
</dbReference>
<keyword evidence="10" id="KW-1185">Reference proteome</keyword>
<evidence type="ECO:0000256" key="6">
    <source>
        <dbReference type="RuleBase" id="RU000682"/>
    </source>
</evidence>
<dbReference type="Pfam" id="PF00046">
    <property type="entry name" value="Homeodomain"/>
    <property type="match status" value="1"/>
</dbReference>
<accession>A0A815V254</accession>
<dbReference type="InterPro" id="IPR009057">
    <property type="entry name" value="Homeodomain-like_sf"/>
</dbReference>
<dbReference type="InterPro" id="IPR001356">
    <property type="entry name" value="HD"/>
</dbReference>
<dbReference type="Gene3D" id="1.10.10.60">
    <property type="entry name" value="Homeodomain-like"/>
    <property type="match status" value="1"/>
</dbReference>
<dbReference type="SMART" id="SM00389">
    <property type="entry name" value="HOX"/>
    <property type="match status" value="1"/>
</dbReference>
<gene>
    <name evidence="8" type="ORF">BJG266_LOCUS28934</name>
    <name evidence="9" type="ORF">QVE165_LOCUS45180</name>
</gene>
<dbReference type="CDD" id="cd00086">
    <property type="entry name" value="homeodomain"/>
    <property type="match status" value="1"/>
</dbReference>
<feature type="domain" description="Homeobox" evidence="7">
    <location>
        <begin position="95"/>
        <end position="155"/>
    </location>
</feature>
<evidence type="ECO:0000313" key="9">
    <source>
        <dbReference type="EMBL" id="CAF1526519.1"/>
    </source>
</evidence>
<evidence type="ECO:0000313" key="8">
    <source>
        <dbReference type="EMBL" id="CAF1238824.1"/>
    </source>
</evidence>
<dbReference type="GO" id="GO:0007417">
    <property type="term" value="P:central nervous system development"/>
    <property type="evidence" value="ECO:0007669"/>
    <property type="project" value="TreeGrafter"/>
</dbReference>
<dbReference type="EMBL" id="CAJNOI010000313">
    <property type="protein sequence ID" value="CAF1238824.1"/>
    <property type="molecule type" value="Genomic_DNA"/>
</dbReference>
<comment type="caution">
    <text evidence="9">The sequence shown here is derived from an EMBL/GenBank/DDBJ whole genome shotgun (WGS) entry which is preliminary data.</text>
</comment>
<evidence type="ECO:0000256" key="3">
    <source>
        <dbReference type="ARBA" id="ARBA00023155"/>
    </source>
</evidence>
<dbReference type="Proteomes" id="UP000663877">
    <property type="component" value="Unassembled WGS sequence"/>
</dbReference>
<protein>
    <recommendedName>
        <fullName evidence="7">Homeobox domain-containing protein</fullName>
    </recommendedName>
</protein>
<name>A0A815V254_9BILA</name>
<evidence type="ECO:0000313" key="10">
    <source>
        <dbReference type="Proteomes" id="UP000663832"/>
    </source>
</evidence>
<keyword evidence="2 5" id="KW-0238">DNA-binding</keyword>
<comment type="subcellular location">
    <subcellularLocation>
        <location evidence="1 5 6">Nucleus</location>
    </subcellularLocation>
</comment>
<dbReference type="PANTHER" id="PTHR24339:SF28">
    <property type="entry name" value="E5-RELATED"/>
    <property type="match status" value="1"/>
</dbReference>
<dbReference type="PROSITE" id="PS00027">
    <property type="entry name" value="HOMEOBOX_1"/>
    <property type="match status" value="1"/>
</dbReference>
<sequence>MRELQYPSATSVGLQNVLDHCQILVILKHYSILQIMSYPLDSSYGYSSGDDSFSYISDPYYCPVHNPVPQPPPIGYCTFQQPYPYYYPITIPQQQVRPEKTRRFSPEQIQILEEHFYKVDKYVSKTTIDDLSTRTQLTPAQIRVWFNNKRTRERQ</sequence>
<keyword evidence="4 5" id="KW-0539">Nucleus</keyword>
<evidence type="ECO:0000256" key="4">
    <source>
        <dbReference type="ARBA" id="ARBA00023242"/>
    </source>
</evidence>
<reference evidence="9" key="1">
    <citation type="submission" date="2021-02" db="EMBL/GenBank/DDBJ databases">
        <authorList>
            <person name="Nowell W R."/>
        </authorList>
    </citation>
    <scope>NUCLEOTIDE SEQUENCE</scope>
</reference>
<evidence type="ECO:0000256" key="5">
    <source>
        <dbReference type="PROSITE-ProRule" id="PRU00108"/>
    </source>
</evidence>
<dbReference type="AlphaFoldDB" id="A0A815V254"/>
<dbReference type="GO" id="GO:0005634">
    <property type="term" value="C:nucleus"/>
    <property type="evidence" value="ECO:0007669"/>
    <property type="project" value="UniProtKB-SubCell"/>
</dbReference>
<dbReference type="GO" id="GO:0000981">
    <property type="term" value="F:DNA-binding transcription factor activity, RNA polymerase II-specific"/>
    <property type="evidence" value="ECO:0007669"/>
    <property type="project" value="InterPro"/>
</dbReference>
<dbReference type="GO" id="GO:0030182">
    <property type="term" value="P:neuron differentiation"/>
    <property type="evidence" value="ECO:0007669"/>
    <property type="project" value="TreeGrafter"/>
</dbReference>
<evidence type="ECO:0000256" key="2">
    <source>
        <dbReference type="ARBA" id="ARBA00023125"/>
    </source>
</evidence>